<dbReference type="GeneID" id="26136762"/>
<organism evidence="2 3">
    <name type="scientific">Thermococcus barophilus</name>
    <dbReference type="NCBI Taxonomy" id="55802"/>
    <lineage>
        <taxon>Archaea</taxon>
        <taxon>Methanobacteriati</taxon>
        <taxon>Methanobacteriota</taxon>
        <taxon>Thermococci</taxon>
        <taxon>Thermococcales</taxon>
        <taxon>Thermococcaceae</taxon>
        <taxon>Thermococcus</taxon>
    </lineage>
</organism>
<dbReference type="PATRIC" id="fig|55802.8.peg.1497"/>
<feature type="transmembrane region" description="Helical" evidence="1">
    <location>
        <begin position="72"/>
        <end position="98"/>
    </location>
</feature>
<keyword evidence="1" id="KW-0812">Transmembrane</keyword>
<dbReference type="RefSeq" id="WP_056934071.1">
    <property type="nucleotide sequence ID" value="NZ_CP013050.1"/>
</dbReference>
<gene>
    <name evidence="2" type="ORF">TBCH5v1_1518</name>
</gene>
<reference evidence="2 3" key="1">
    <citation type="journal article" date="2016" name="Genome Announc.">
        <title>Complete genome sequence of the hyperthermophilic and piezophilic archaeon Thermococcus barophilus Ch5, capable of growth at the expense of hydrogenogenesis from carbon monoxide and formate.</title>
        <authorList>
            <person name="Oger P."/>
            <person name="Sokolova T.G."/>
            <person name="Kozhevnikova D.A."/>
            <person name="Taranov E.A."/>
            <person name="Vannier P."/>
            <person name="Lee H.S."/>
            <person name="Kwon K.K."/>
            <person name="Kang S.G."/>
            <person name="Lee J.H."/>
            <person name="Bonch-Osmolovskaya E.A."/>
            <person name="Lebedinsky A.V."/>
        </authorList>
    </citation>
    <scope>NUCLEOTIDE SEQUENCE [LARGE SCALE GENOMIC DNA]</scope>
    <source>
        <strain evidence="3">Ch5</strain>
    </source>
</reference>
<dbReference type="Proteomes" id="UP000066042">
    <property type="component" value="Chromosome"/>
</dbReference>
<dbReference type="AlphaFoldDB" id="A0A0S1XCB4"/>
<name>A0A0S1XCB4_THEBA</name>
<sequence>MKPRPILILFFLLMSIYFYGLGLLSISDKLMFLGFWGIGSIHLLISFGIFLGKDIAITTATYVALLDFLFGLLWGIVGLTLSSFTLAILSALVLFLLLDEDVRMNLKV</sequence>
<feature type="transmembrane region" description="Helical" evidence="1">
    <location>
        <begin position="33"/>
        <end position="52"/>
    </location>
</feature>
<evidence type="ECO:0000313" key="3">
    <source>
        <dbReference type="Proteomes" id="UP000066042"/>
    </source>
</evidence>
<evidence type="ECO:0000256" key="1">
    <source>
        <dbReference type="SAM" id="Phobius"/>
    </source>
</evidence>
<accession>A0A0S1XCB4</accession>
<dbReference type="EMBL" id="CP013050">
    <property type="protein sequence ID" value="ALM75434.1"/>
    <property type="molecule type" value="Genomic_DNA"/>
</dbReference>
<dbReference type="STRING" id="55802.TBCH5v1_1518"/>
<evidence type="ECO:0000313" key="2">
    <source>
        <dbReference type="EMBL" id="ALM75434.1"/>
    </source>
</evidence>
<feature type="transmembrane region" description="Helical" evidence="1">
    <location>
        <begin position="6"/>
        <end position="26"/>
    </location>
</feature>
<protein>
    <submittedName>
        <fullName evidence="2">Uncharacterized protein</fullName>
    </submittedName>
</protein>
<keyword evidence="1" id="KW-1133">Transmembrane helix</keyword>
<proteinExistence type="predicted"/>
<keyword evidence="1" id="KW-0472">Membrane</keyword>